<dbReference type="PANTHER" id="PTHR31760:SF0">
    <property type="entry name" value="S-ADENOSYL-L-METHIONINE-DEPENDENT METHYLTRANSFERASES SUPERFAMILY PROTEIN"/>
    <property type="match status" value="1"/>
</dbReference>
<keyword evidence="5 6" id="KW-0949">S-adenosyl-L-methionine</keyword>
<keyword evidence="9" id="KW-1185">Reference proteome</keyword>
<dbReference type="EMBL" id="JAXLPB010000002">
    <property type="protein sequence ID" value="MDY8109022.1"/>
    <property type="molecule type" value="Genomic_DNA"/>
</dbReference>
<dbReference type="GO" id="GO:0008168">
    <property type="term" value="F:methyltransferase activity"/>
    <property type="evidence" value="ECO:0007669"/>
    <property type="project" value="UniProtKB-KW"/>
</dbReference>
<dbReference type="InterPro" id="IPR029063">
    <property type="entry name" value="SAM-dependent_MTases_sf"/>
</dbReference>
<comment type="function">
    <text evidence="6">Specifically methylates the N7 position of guanine in position 527 of 16S rRNA.</text>
</comment>
<comment type="caution">
    <text evidence="6">Lacks conserved residue(s) required for the propagation of feature annotation.</text>
</comment>
<accession>A0ABU5I0V6</accession>
<feature type="region of interest" description="Disordered" evidence="7">
    <location>
        <begin position="1"/>
        <end position="21"/>
    </location>
</feature>
<keyword evidence="4 6" id="KW-0808">Transferase</keyword>
<organism evidence="8 9">
    <name type="scientific">Fulvimarina uroteuthidis</name>
    <dbReference type="NCBI Taxonomy" id="3098149"/>
    <lineage>
        <taxon>Bacteria</taxon>
        <taxon>Pseudomonadati</taxon>
        <taxon>Pseudomonadota</taxon>
        <taxon>Alphaproteobacteria</taxon>
        <taxon>Hyphomicrobiales</taxon>
        <taxon>Aurantimonadaceae</taxon>
        <taxon>Fulvimarina</taxon>
    </lineage>
</organism>
<dbReference type="Pfam" id="PF02527">
    <property type="entry name" value="GidB"/>
    <property type="match status" value="1"/>
</dbReference>
<dbReference type="InterPro" id="IPR003682">
    <property type="entry name" value="rRNA_ssu_MeTfrase_G"/>
</dbReference>
<comment type="subcellular location">
    <subcellularLocation>
        <location evidence="6">Cytoplasm</location>
    </subcellularLocation>
</comment>
<dbReference type="SUPFAM" id="SSF53335">
    <property type="entry name" value="S-adenosyl-L-methionine-dependent methyltransferases"/>
    <property type="match status" value="1"/>
</dbReference>
<feature type="binding site" evidence="6">
    <location>
        <position position="105"/>
    </location>
    <ligand>
        <name>S-adenosyl-L-methionine</name>
        <dbReference type="ChEBI" id="CHEBI:59789"/>
    </ligand>
</feature>
<dbReference type="RefSeq" id="WP_322186485.1">
    <property type="nucleotide sequence ID" value="NZ_JAXLPB010000002.1"/>
</dbReference>
<feature type="binding site" evidence="6">
    <location>
        <position position="100"/>
    </location>
    <ligand>
        <name>S-adenosyl-L-methionine</name>
        <dbReference type="ChEBI" id="CHEBI:59789"/>
    </ligand>
</feature>
<keyword evidence="1 6" id="KW-0963">Cytoplasm</keyword>
<protein>
    <recommendedName>
        <fullName evidence="6">Ribosomal RNA small subunit methyltransferase G</fullName>
        <ecNumber evidence="6">2.1.1.170</ecNumber>
    </recommendedName>
    <alternativeName>
        <fullName evidence="6">16S rRNA 7-methylguanosine methyltransferase</fullName>
        <shortName evidence="6">16S rRNA m7G methyltransferase</shortName>
    </alternativeName>
</protein>
<dbReference type="EC" id="2.1.1.170" evidence="6"/>
<dbReference type="NCBIfam" id="TIGR00138">
    <property type="entry name" value="rsmG_gidB"/>
    <property type="match status" value="1"/>
</dbReference>
<dbReference type="Gene3D" id="3.40.50.150">
    <property type="entry name" value="Vaccinia Virus protein VP39"/>
    <property type="match status" value="1"/>
</dbReference>
<dbReference type="HAMAP" id="MF_00074">
    <property type="entry name" value="16SrRNA_methyltr_G"/>
    <property type="match status" value="1"/>
</dbReference>
<keyword evidence="3 6" id="KW-0489">Methyltransferase</keyword>
<evidence type="ECO:0000256" key="7">
    <source>
        <dbReference type="SAM" id="MobiDB-lite"/>
    </source>
</evidence>
<dbReference type="GO" id="GO:0032259">
    <property type="term" value="P:methylation"/>
    <property type="evidence" value="ECO:0007669"/>
    <property type="project" value="UniProtKB-KW"/>
</dbReference>
<evidence type="ECO:0000256" key="4">
    <source>
        <dbReference type="ARBA" id="ARBA00022679"/>
    </source>
</evidence>
<keyword evidence="2 6" id="KW-0698">rRNA processing</keyword>
<dbReference type="PANTHER" id="PTHR31760">
    <property type="entry name" value="S-ADENOSYL-L-METHIONINE-DEPENDENT METHYLTRANSFERASES SUPERFAMILY PROTEIN"/>
    <property type="match status" value="1"/>
</dbReference>
<evidence type="ECO:0000256" key="3">
    <source>
        <dbReference type="ARBA" id="ARBA00022603"/>
    </source>
</evidence>
<proteinExistence type="inferred from homology"/>
<gene>
    <name evidence="6 8" type="primary">rsmG</name>
    <name evidence="8" type="ORF">U0C82_07680</name>
</gene>
<feature type="binding site" evidence="6">
    <location>
        <begin position="150"/>
        <end position="151"/>
    </location>
    <ligand>
        <name>S-adenosyl-L-methionine</name>
        <dbReference type="ChEBI" id="CHEBI:59789"/>
    </ligand>
</feature>
<evidence type="ECO:0000313" key="8">
    <source>
        <dbReference type="EMBL" id="MDY8109022.1"/>
    </source>
</evidence>
<name>A0ABU5I0V6_9HYPH</name>
<comment type="catalytic activity">
    <reaction evidence="6">
        <text>guanosine(527) in 16S rRNA + S-adenosyl-L-methionine = N(7)-methylguanosine(527) in 16S rRNA + S-adenosyl-L-homocysteine</text>
        <dbReference type="Rhea" id="RHEA:42732"/>
        <dbReference type="Rhea" id="RHEA-COMP:10209"/>
        <dbReference type="Rhea" id="RHEA-COMP:10210"/>
        <dbReference type="ChEBI" id="CHEBI:57856"/>
        <dbReference type="ChEBI" id="CHEBI:59789"/>
        <dbReference type="ChEBI" id="CHEBI:74269"/>
        <dbReference type="ChEBI" id="CHEBI:74480"/>
        <dbReference type="EC" id="2.1.1.170"/>
    </reaction>
</comment>
<sequence length="236" mass="25632">MPVAQTGRAAGERKPKSLGMEPEALARLQTEGRDRFEAEFDVSRETLAALDRYVTLLTEWQTRMNLVATSTLGAVWQRHIADSMHLIALVPRFETAADLGSGGGLPGIVMAIVRPASRVHLIESVGKKATFLRAVADDLGLNTHVHARRIETCGQALAQSDIITARALASLDTLCGLVAPHLKPGARCFFSKGANHDAEMETARAHWSFEVKQHASPLSEGSVILEIAGIKRRRRA</sequence>
<evidence type="ECO:0000256" key="5">
    <source>
        <dbReference type="ARBA" id="ARBA00022691"/>
    </source>
</evidence>
<comment type="caution">
    <text evidence="8">The sequence shown here is derived from an EMBL/GenBank/DDBJ whole genome shotgun (WGS) entry which is preliminary data.</text>
</comment>
<evidence type="ECO:0000256" key="6">
    <source>
        <dbReference type="HAMAP-Rule" id="MF_00074"/>
    </source>
</evidence>
<dbReference type="Proteomes" id="UP001294412">
    <property type="component" value="Unassembled WGS sequence"/>
</dbReference>
<evidence type="ECO:0000256" key="2">
    <source>
        <dbReference type="ARBA" id="ARBA00022552"/>
    </source>
</evidence>
<evidence type="ECO:0000313" key="9">
    <source>
        <dbReference type="Proteomes" id="UP001294412"/>
    </source>
</evidence>
<reference evidence="8 9" key="1">
    <citation type="submission" date="2023-12" db="EMBL/GenBank/DDBJ databases">
        <title>Description of Novel Strain Fulvimarina sp. 2208YS6-2-32 isolated from Uroteuthis (Photololigo) edulis.</title>
        <authorList>
            <person name="Park J.-S."/>
        </authorList>
    </citation>
    <scope>NUCLEOTIDE SEQUENCE [LARGE SCALE GENOMIC DNA]</scope>
    <source>
        <strain evidence="8 9">2208YS6-2-32</strain>
    </source>
</reference>
<comment type="similarity">
    <text evidence="6">Belongs to the methyltransferase superfamily. RNA methyltransferase RsmG family.</text>
</comment>
<feature type="binding site" evidence="6">
    <location>
        <position position="166"/>
    </location>
    <ligand>
        <name>S-adenosyl-L-methionine</name>
        <dbReference type="ChEBI" id="CHEBI:59789"/>
    </ligand>
</feature>
<evidence type="ECO:0000256" key="1">
    <source>
        <dbReference type="ARBA" id="ARBA00022490"/>
    </source>
</evidence>